<protein>
    <recommendedName>
        <fullName evidence="4">SAP domain-containing protein</fullName>
    </recommendedName>
</protein>
<sequence length="283" mass="32190">MAKKIRLDFSKVEERSGWNTKHMPEGLHEFKIVAVDDKEANDGTDMLTYALVPVDARYKTRRFPYYCKLQPNQLFKIRDLFVAAGIAVPKKALNIDPDRPIGQHVAAEVVDATGQYEGRSEINGIYELSILGDDASGPEDDEDDEYEGDEEADEDYDDEPEEDEEDEEEVDYSTYTLPQLRKAVKDLGEDPTGLKKAELLELLEGDEDEDEDEDDEDEDDLDDEELDEEDDEFDDEDEDEEDEEDEEEEEAPAPRRRASAPAKKPAAKAPAKAAPARRPIKRR</sequence>
<accession>A0A345KZU4</accession>
<organism evidence="2 3">
    <name type="scientific">Microbacterium phage Papafritta</name>
    <dbReference type="NCBI Taxonomy" id="2250297"/>
    <lineage>
        <taxon>Viruses</taxon>
        <taxon>Duplodnaviria</taxon>
        <taxon>Heunggongvirae</taxon>
        <taxon>Uroviricota</taxon>
        <taxon>Caudoviricetes</taxon>
        <taxon>Ilzatvirus</taxon>
        <taxon>Ilzatvirus ilzat</taxon>
    </lineage>
</organism>
<evidence type="ECO:0000256" key="1">
    <source>
        <dbReference type="SAM" id="MobiDB-lite"/>
    </source>
</evidence>
<evidence type="ECO:0000313" key="3">
    <source>
        <dbReference type="Proteomes" id="UP000260387"/>
    </source>
</evidence>
<evidence type="ECO:0008006" key="4">
    <source>
        <dbReference type="Google" id="ProtNLM"/>
    </source>
</evidence>
<evidence type="ECO:0000313" key="2">
    <source>
        <dbReference type="EMBL" id="AXH48546.1"/>
    </source>
</evidence>
<dbReference type="Proteomes" id="UP000260387">
    <property type="component" value="Segment"/>
</dbReference>
<reference evidence="2 3" key="1">
    <citation type="submission" date="2018-06" db="EMBL/GenBank/DDBJ databases">
        <authorList>
            <person name="Barber K.A."/>
            <person name="Barnett A."/>
            <person name="Bettica D.R."/>
            <person name="Bracco O."/>
            <person name="Eack E.C."/>
            <person name="Halpin E."/>
            <person name="Iorio C."/>
            <person name="Israel N.S."/>
            <person name="Mahoney N.J."/>
            <person name="Musacchio J."/>
            <person name="Radcliffe C.M."/>
            <person name="Velazquez A."/>
            <person name="Zarod S.A."/>
            <person name="Gainey M.D."/>
            <person name="Bhalla S."/>
            <person name="Merkhofer E.C."/>
            <person name="Garlena R.A."/>
            <person name="Russell D.A."/>
            <person name="Pope W.H."/>
            <person name="Jacobs-Sera D."/>
            <person name="Hatfull G.F."/>
        </authorList>
    </citation>
    <scope>NUCLEOTIDE SEQUENCE [LARGE SCALE GENOMIC DNA]</scope>
</reference>
<proteinExistence type="predicted"/>
<feature type="compositionally biased region" description="Low complexity" evidence="1">
    <location>
        <begin position="259"/>
        <end position="277"/>
    </location>
</feature>
<name>A0A345KZU4_9CAUD</name>
<feature type="compositionally biased region" description="Acidic residues" evidence="1">
    <location>
        <begin position="201"/>
        <end position="251"/>
    </location>
</feature>
<feature type="compositionally biased region" description="Acidic residues" evidence="1">
    <location>
        <begin position="136"/>
        <end position="171"/>
    </location>
</feature>
<feature type="region of interest" description="Disordered" evidence="1">
    <location>
        <begin position="129"/>
        <end position="283"/>
    </location>
</feature>
<gene>
    <name evidence="2" type="primary">35</name>
    <name evidence="2" type="ORF">PAPAFRITTA_35</name>
</gene>
<dbReference type="EMBL" id="MH513981">
    <property type="protein sequence ID" value="AXH48546.1"/>
    <property type="molecule type" value="Genomic_DNA"/>
</dbReference>
<feature type="compositionally biased region" description="Basic and acidic residues" evidence="1">
    <location>
        <begin position="183"/>
        <end position="199"/>
    </location>
</feature>